<evidence type="ECO:0000256" key="2">
    <source>
        <dbReference type="ARBA" id="ARBA00022475"/>
    </source>
</evidence>
<organism evidence="9 10">
    <name type="scientific">Pallidibacillus pasinlerensis</name>
    <dbReference type="NCBI Taxonomy" id="2703818"/>
    <lineage>
        <taxon>Bacteria</taxon>
        <taxon>Bacillati</taxon>
        <taxon>Bacillota</taxon>
        <taxon>Bacilli</taxon>
        <taxon>Bacillales</taxon>
        <taxon>Bacillaceae</taxon>
        <taxon>Pallidibacillus</taxon>
    </lineage>
</organism>
<evidence type="ECO:0000313" key="9">
    <source>
        <dbReference type="EMBL" id="NCU17993.1"/>
    </source>
</evidence>
<evidence type="ECO:0000256" key="3">
    <source>
        <dbReference type="ARBA" id="ARBA00023136"/>
    </source>
</evidence>
<keyword evidence="4 6" id="KW-0807">Transducer</keyword>
<evidence type="ECO:0000256" key="4">
    <source>
        <dbReference type="ARBA" id="ARBA00023224"/>
    </source>
</evidence>
<evidence type="ECO:0000259" key="7">
    <source>
        <dbReference type="PROSITE" id="PS50111"/>
    </source>
</evidence>
<comment type="subcellular location">
    <subcellularLocation>
        <location evidence="1">Cell membrane</location>
    </subcellularLocation>
</comment>
<dbReference type="InterPro" id="IPR004089">
    <property type="entry name" value="MCPsignal_dom"/>
</dbReference>
<feature type="domain" description="Methyl-accepting transducer" evidence="7">
    <location>
        <begin position="77"/>
        <end position="311"/>
    </location>
</feature>
<dbReference type="PROSITE" id="PS50885">
    <property type="entry name" value="HAMP"/>
    <property type="match status" value="1"/>
</dbReference>
<dbReference type="SUPFAM" id="SSF58104">
    <property type="entry name" value="Methyl-accepting chemotaxis protein (MCP) signaling domain"/>
    <property type="match status" value="1"/>
</dbReference>
<dbReference type="InterPro" id="IPR003660">
    <property type="entry name" value="HAMP_dom"/>
</dbReference>
<accession>A0ABX0A9V8</accession>
<dbReference type="PANTHER" id="PTHR32089">
    <property type="entry name" value="METHYL-ACCEPTING CHEMOTAXIS PROTEIN MCPB"/>
    <property type="match status" value="1"/>
</dbReference>
<keyword evidence="3" id="KW-0472">Membrane</keyword>
<dbReference type="Pfam" id="PF00015">
    <property type="entry name" value="MCPsignal"/>
    <property type="match status" value="1"/>
</dbReference>
<reference evidence="9 10" key="1">
    <citation type="submission" date="2020-01" db="EMBL/GenBank/DDBJ databases">
        <title>A novel Bacillus sp. from Pasinler.</title>
        <authorList>
            <person name="Adiguzel A."/>
            <person name="Ay H."/>
            <person name="Baltaci M.O."/>
        </authorList>
    </citation>
    <scope>NUCLEOTIDE SEQUENCE [LARGE SCALE GENOMIC DNA]</scope>
    <source>
        <strain evidence="9 10">P1</strain>
    </source>
</reference>
<sequence length="311" mass="34141">MFFIIRSIIKPINALNAQALAISQGDLSKPIEVTTKDEIGQLANAMTTMQNMLKNMIVRITSSSERMADHSKKLTQTSNEVSAGTEQITQTMDELATGAETQANNAGEFSKEVEGFTNRLQEANMRTEEIYHSSRNVLSITVNGSQLMDESAKQMNKINEVVKNSVVKIKKLAKQSEEISKLVVVIQEIADQTNLLALNAAIEAARAGEHGKGFFVVAEEVRKLAEQVAGSVADISNIVENIQTETNDVTSTLKLGYEEVAQGPEKIQSTEEAFHQIHNSVVQQSKNILQVSQTFKEIVARGNEMNSTSKK</sequence>
<evidence type="ECO:0000256" key="5">
    <source>
        <dbReference type="ARBA" id="ARBA00029447"/>
    </source>
</evidence>
<comment type="caution">
    <text evidence="9">The sequence shown here is derived from an EMBL/GenBank/DDBJ whole genome shotgun (WGS) entry which is preliminary data.</text>
</comment>
<evidence type="ECO:0000313" key="10">
    <source>
        <dbReference type="Proteomes" id="UP000743899"/>
    </source>
</evidence>
<dbReference type="Proteomes" id="UP000743899">
    <property type="component" value="Unassembled WGS sequence"/>
</dbReference>
<dbReference type="PANTHER" id="PTHR32089:SF114">
    <property type="entry name" value="METHYL-ACCEPTING CHEMOTAXIS PROTEIN MCPB"/>
    <property type="match status" value="1"/>
</dbReference>
<comment type="similarity">
    <text evidence="5">Belongs to the methyl-accepting chemotaxis (MCP) protein family.</text>
</comment>
<keyword evidence="10" id="KW-1185">Reference proteome</keyword>
<dbReference type="SMART" id="SM00283">
    <property type="entry name" value="MA"/>
    <property type="match status" value="1"/>
</dbReference>
<dbReference type="EMBL" id="JAACYS010000042">
    <property type="protein sequence ID" value="NCU17993.1"/>
    <property type="molecule type" value="Genomic_DNA"/>
</dbReference>
<dbReference type="CDD" id="cd06225">
    <property type="entry name" value="HAMP"/>
    <property type="match status" value="1"/>
</dbReference>
<dbReference type="SMART" id="SM00304">
    <property type="entry name" value="HAMP"/>
    <property type="match status" value="1"/>
</dbReference>
<name>A0ABX0A9V8_9BACI</name>
<keyword evidence="2" id="KW-1003">Cell membrane</keyword>
<evidence type="ECO:0000256" key="1">
    <source>
        <dbReference type="ARBA" id="ARBA00004236"/>
    </source>
</evidence>
<feature type="domain" description="HAMP" evidence="8">
    <location>
        <begin position="6"/>
        <end position="58"/>
    </location>
</feature>
<gene>
    <name evidence="9" type="ORF">GW534_09715</name>
</gene>
<proteinExistence type="inferred from homology"/>
<dbReference type="Gene3D" id="1.10.287.950">
    <property type="entry name" value="Methyl-accepting chemotaxis protein"/>
    <property type="match status" value="1"/>
</dbReference>
<dbReference type="Pfam" id="PF00672">
    <property type="entry name" value="HAMP"/>
    <property type="match status" value="1"/>
</dbReference>
<dbReference type="PROSITE" id="PS50111">
    <property type="entry name" value="CHEMOTAXIS_TRANSDUC_2"/>
    <property type="match status" value="1"/>
</dbReference>
<evidence type="ECO:0000259" key="8">
    <source>
        <dbReference type="PROSITE" id="PS50885"/>
    </source>
</evidence>
<protein>
    <submittedName>
        <fullName evidence="9">Methyl-accepting chemotaxis protein</fullName>
    </submittedName>
</protein>
<evidence type="ECO:0000256" key="6">
    <source>
        <dbReference type="PROSITE-ProRule" id="PRU00284"/>
    </source>
</evidence>